<reference evidence="2" key="1">
    <citation type="submission" date="2015-08" db="EMBL/GenBank/DDBJ databases">
        <authorList>
            <person name="Varghese N."/>
        </authorList>
    </citation>
    <scope>NUCLEOTIDE SEQUENCE [LARGE SCALE GENOMIC DNA]</scope>
    <source>
        <strain evidence="2">JCM 18476</strain>
    </source>
</reference>
<accession>A0A0K6IJL1</accession>
<organism evidence="1 2">
    <name type="scientific">Marinomonas fungiae</name>
    <dbReference type="NCBI Taxonomy" id="1137284"/>
    <lineage>
        <taxon>Bacteria</taxon>
        <taxon>Pseudomonadati</taxon>
        <taxon>Pseudomonadota</taxon>
        <taxon>Gammaproteobacteria</taxon>
        <taxon>Oceanospirillales</taxon>
        <taxon>Oceanospirillaceae</taxon>
        <taxon>Marinomonas</taxon>
    </lineage>
</organism>
<dbReference type="STRING" id="1137284.GCA_001418205_01135"/>
<keyword evidence="2" id="KW-1185">Reference proteome</keyword>
<gene>
    <name evidence="1" type="ORF">Ga0061065_103138</name>
</gene>
<dbReference type="AlphaFoldDB" id="A0A0K6IJL1"/>
<evidence type="ECO:0000313" key="1">
    <source>
        <dbReference type="EMBL" id="CUB03288.1"/>
    </source>
</evidence>
<protein>
    <submittedName>
        <fullName evidence="1">Uncharacterized protein</fullName>
    </submittedName>
</protein>
<proteinExistence type="predicted"/>
<dbReference type="RefSeq" id="WP_055462254.1">
    <property type="nucleotide sequence ID" value="NZ_CYHG01000003.1"/>
</dbReference>
<dbReference type="OrthoDB" id="6105269at2"/>
<sequence>MEDNQEELKIAEKYLTEMLNADQNGDYASFIKRYETVDSGFNEDVFIKDVEAMKDELGAYKERVYLGSLNCSGKGSSQRSLRFVWRGIYEKSEALIVLGIHQNSGVWYVNENHIS</sequence>
<dbReference type="EMBL" id="CYHG01000003">
    <property type="protein sequence ID" value="CUB03288.1"/>
    <property type="molecule type" value="Genomic_DNA"/>
</dbReference>
<name>A0A0K6IJL1_9GAMM</name>
<evidence type="ECO:0000313" key="2">
    <source>
        <dbReference type="Proteomes" id="UP000182769"/>
    </source>
</evidence>
<dbReference type="Proteomes" id="UP000182769">
    <property type="component" value="Unassembled WGS sequence"/>
</dbReference>